<dbReference type="InterPro" id="IPR013737">
    <property type="entry name" value="Bac_rhamnosid_N"/>
</dbReference>
<dbReference type="SUPFAM" id="SSF48208">
    <property type="entry name" value="Six-hairpin glycosidases"/>
    <property type="match status" value="1"/>
</dbReference>
<gene>
    <name evidence="5" type="ORF">EKH83_04065</name>
</gene>
<evidence type="ECO:0000259" key="2">
    <source>
        <dbReference type="Pfam" id="PF08531"/>
    </source>
</evidence>
<dbReference type="AlphaFoldDB" id="A0A4Q0MEK5"/>
<dbReference type="SUPFAM" id="SSF49785">
    <property type="entry name" value="Galactose-binding domain-like"/>
    <property type="match status" value="1"/>
</dbReference>
<feature type="domain" description="Bacterial alpha-L-rhamnosidase N-terminal" evidence="2">
    <location>
        <begin position="57"/>
        <end position="197"/>
    </location>
</feature>
<accession>A0A4Q0MEK5</accession>
<evidence type="ECO:0000313" key="6">
    <source>
        <dbReference type="Proteomes" id="UP000290848"/>
    </source>
</evidence>
<dbReference type="PANTHER" id="PTHR34987:SF2">
    <property type="entry name" value="B, PUTATIVE (AFU_ORTHOLOGUE AFUA_7G05040)-RELATED"/>
    <property type="match status" value="1"/>
</dbReference>
<dbReference type="InterPro" id="IPR008928">
    <property type="entry name" value="6-hairpin_glycosidase_sf"/>
</dbReference>
<dbReference type="Pfam" id="PF17389">
    <property type="entry name" value="Bac_rhamnosid6H"/>
    <property type="match status" value="1"/>
</dbReference>
<dbReference type="Proteomes" id="UP000290848">
    <property type="component" value="Unassembled WGS sequence"/>
</dbReference>
<dbReference type="PANTHER" id="PTHR34987">
    <property type="entry name" value="C, PUTATIVE (AFU_ORTHOLOGUE AFUA_3G02880)-RELATED"/>
    <property type="match status" value="1"/>
</dbReference>
<feature type="signal peptide" evidence="1">
    <location>
        <begin position="1"/>
        <end position="21"/>
    </location>
</feature>
<dbReference type="GO" id="GO:0005975">
    <property type="term" value="P:carbohydrate metabolic process"/>
    <property type="evidence" value="ECO:0007669"/>
    <property type="project" value="InterPro"/>
</dbReference>
<dbReference type="Gene3D" id="1.50.10.10">
    <property type="match status" value="1"/>
</dbReference>
<dbReference type="Gene3D" id="2.60.120.260">
    <property type="entry name" value="Galactose-binding domain-like"/>
    <property type="match status" value="1"/>
</dbReference>
<dbReference type="RefSeq" id="WP_128768119.1">
    <property type="nucleotide sequence ID" value="NZ_RXOC01000002.1"/>
</dbReference>
<dbReference type="InterPro" id="IPR012341">
    <property type="entry name" value="6hp_glycosidase-like_sf"/>
</dbReference>
<feature type="domain" description="Alpha-L-rhamnosidase C-terminal" evidence="4">
    <location>
        <begin position="699"/>
        <end position="756"/>
    </location>
</feature>
<dbReference type="Gene3D" id="2.60.420.10">
    <property type="entry name" value="Maltose phosphorylase, domain 3"/>
    <property type="match status" value="1"/>
</dbReference>
<dbReference type="InterPro" id="IPR035396">
    <property type="entry name" value="Bac_rhamnosid6H"/>
</dbReference>
<keyword evidence="1" id="KW-0732">Signal</keyword>
<feature type="chain" id="PRO_5020597109" evidence="1">
    <location>
        <begin position="22"/>
        <end position="776"/>
    </location>
</feature>
<feature type="domain" description="Alpha-L-rhamnosidase six-hairpin glycosidase" evidence="3">
    <location>
        <begin position="367"/>
        <end position="689"/>
    </location>
</feature>
<comment type="caution">
    <text evidence="5">The sequence shown here is derived from an EMBL/GenBank/DDBJ whole genome shotgun (WGS) entry which is preliminary data.</text>
</comment>
<protein>
    <submittedName>
        <fullName evidence="5">Alpha-rhamnosidase</fullName>
    </submittedName>
</protein>
<dbReference type="InterPro" id="IPR008979">
    <property type="entry name" value="Galactose-bd-like_sf"/>
</dbReference>
<evidence type="ECO:0000259" key="4">
    <source>
        <dbReference type="Pfam" id="PF17390"/>
    </source>
</evidence>
<evidence type="ECO:0000259" key="3">
    <source>
        <dbReference type="Pfam" id="PF17389"/>
    </source>
</evidence>
<dbReference type="Pfam" id="PF08531">
    <property type="entry name" value="Bac_rhamnosid_N"/>
    <property type="match status" value="1"/>
</dbReference>
<dbReference type="EMBL" id="RXOC01000002">
    <property type="protein sequence ID" value="RXF71870.1"/>
    <property type="molecule type" value="Genomic_DNA"/>
</dbReference>
<reference evidence="5 6" key="1">
    <citation type="submission" date="2018-12" db="EMBL/GenBank/DDBJ databases">
        <title>The Draft Genome Sequence of the Soil Bacterium Pedobacter tournemirensis R1.</title>
        <authorList>
            <person name="He J."/>
        </authorList>
    </citation>
    <scope>NUCLEOTIDE SEQUENCE [LARGE SCALE GENOMIC DNA]</scope>
    <source>
        <strain evidence="5 6">R1</strain>
    </source>
</reference>
<dbReference type="Pfam" id="PF17390">
    <property type="entry name" value="Bac_rhamnosid_C"/>
    <property type="match status" value="1"/>
</dbReference>
<name>A0A4Q0MEK5_9SPHI</name>
<dbReference type="InterPro" id="IPR035398">
    <property type="entry name" value="Bac_rhamnosid_C"/>
</dbReference>
<evidence type="ECO:0000313" key="5">
    <source>
        <dbReference type="EMBL" id="RXF71870.1"/>
    </source>
</evidence>
<organism evidence="5 6">
    <name type="scientific">Arcticibacter tournemirensis</name>
    <dbReference type="NCBI Taxonomy" id="699437"/>
    <lineage>
        <taxon>Bacteria</taxon>
        <taxon>Pseudomonadati</taxon>
        <taxon>Bacteroidota</taxon>
        <taxon>Sphingobacteriia</taxon>
        <taxon>Sphingobacteriales</taxon>
        <taxon>Sphingobacteriaceae</taxon>
        <taxon>Arcticibacter</taxon>
    </lineage>
</organism>
<evidence type="ECO:0000256" key="1">
    <source>
        <dbReference type="SAM" id="SignalP"/>
    </source>
</evidence>
<sequence length="776" mass="87308">MKRVFKFFTLFILLTGQVAFSQSSWKAQWIAAQNITGHEYGVYYFRKTMDLAARPSSFIVHVSADNRYKLYVNGKLVSLGPARGDSYSWNYETVDLASYLTAGKNTVAALVYNEAEYRPEAQISFRTGFILQGNSSAEEILNTDNTWKCIRDNGRKPVPGYFFAASKGEMVDMKQTVKGDWTVSSYDDTAWPAAGKVSDGSLKGRAWGTEWALVPSSLLPREMSYQRILKLRAATGVKVPSTFPAKKTSFVVPANTVATLLLDQTYETNAYITLNFSGGKDAGISIGYAESLYDKGSNGRRKSNRNEVEGKEFIGRIDSLISDGTNEQSFTTLNFRTYRYIRLIINTGDEPLEIEDLYGTFTAYPFKQTAVFNTSNSEIKQILDIGWRTARLNAWETYTDCPYYEQLQYIGDTRIQAMISYYNTNDDRLARNALTQIDHSRLPEGVTRSCYPSKGTQVISPFSLWYIGMVYDYWMYRNDEKFVKDKLMGVRGVLDFFSKYQQADGSLKDTPYWTFVDWAGNLAGEVKGSDGSAAVYDLQLLLAYQWAAEMEGKMGLKDYASLYNQKAAQLKATIQQKYWDPGKKLYADTREKTGFSQHANSMAILAGIVPAENLSSVAAGLLNDNSLTKCTVYFKYYLNQALVKAGMGNDYMEWLDIWRQNIAMGLTTWAEDSSLETVRSDCHAWGSSPNIEFFRTVLGVDSDAPGFTRVKVKPHLGNLTKVSGEVPHPEGKVVVSYQLQGNKWRINIDLPSNTTGVFEWKTKAYQLKPGGNSFVI</sequence>
<proteinExistence type="predicted"/>